<evidence type="ECO:0000256" key="4">
    <source>
        <dbReference type="ARBA" id="ARBA00023136"/>
    </source>
</evidence>
<dbReference type="PANTHER" id="PTHR23502:SF3">
    <property type="entry name" value="MAJOR FACILITATOR SUPERFAMILY (MFS) PROFILE DOMAIN-CONTAINING PROTEIN-RELATED"/>
    <property type="match status" value="1"/>
</dbReference>
<dbReference type="EMBL" id="ML995492">
    <property type="protein sequence ID" value="KAF2139779.1"/>
    <property type="molecule type" value="Genomic_DNA"/>
</dbReference>
<evidence type="ECO:0000256" key="3">
    <source>
        <dbReference type="ARBA" id="ARBA00022989"/>
    </source>
</evidence>
<feature type="transmembrane region" description="Helical" evidence="5">
    <location>
        <begin position="453"/>
        <end position="471"/>
    </location>
</feature>
<protein>
    <recommendedName>
        <fullName evidence="6">Major facilitator superfamily (MFS) profile domain-containing protein</fullName>
    </recommendedName>
</protein>
<evidence type="ECO:0000256" key="5">
    <source>
        <dbReference type="SAM" id="Phobius"/>
    </source>
</evidence>
<keyword evidence="3 5" id="KW-1133">Transmembrane helix</keyword>
<feature type="transmembrane region" description="Helical" evidence="5">
    <location>
        <begin position="228"/>
        <end position="249"/>
    </location>
</feature>
<feature type="domain" description="Major facilitator superfamily (MFS) profile" evidence="6">
    <location>
        <begin position="75"/>
        <end position="510"/>
    </location>
</feature>
<feature type="transmembrane region" description="Helical" evidence="5">
    <location>
        <begin position="197"/>
        <end position="216"/>
    </location>
</feature>
<keyword evidence="2 5" id="KW-0812">Transmembrane</keyword>
<comment type="subcellular location">
    <subcellularLocation>
        <location evidence="1">Membrane</location>
        <topology evidence="1">Multi-pass membrane protein</topology>
    </subcellularLocation>
</comment>
<gene>
    <name evidence="7" type="ORF">K452DRAFT_275302</name>
</gene>
<accession>A0A6A6B6N3</accession>
<dbReference type="OrthoDB" id="5376138at2759"/>
<feature type="transmembrane region" description="Helical" evidence="5">
    <location>
        <begin position="382"/>
        <end position="404"/>
    </location>
</feature>
<dbReference type="InterPro" id="IPR020846">
    <property type="entry name" value="MFS_dom"/>
</dbReference>
<dbReference type="SUPFAM" id="SSF103473">
    <property type="entry name" value="MFS general substrate transporter"/>
    <property type="match status" value="1"/>
</dbReference>
<dbReference type="PROSITE" id="PS50850">
    <property type="entry name" value="MFS"/>
    <property type="match status" value="1"/>
</dbReference>
<dbReference type="InterPro" id="IPR036259">
    <property type="entry name" value="MFS_trans_sf"/>
</dbReference>
<organism evidence="7 8">
    <name type="scientific">Aplosporella prunicola CBS 121167</name>
    <dbReference type="NCBI Taxonomy" id="1176127"/>
    <lineage>
        <taxon>Eukaryota</taxon>
        <taxon>Fungi</taxon>
        <taxon>Dikarya</taxon>
        <taxon>Ascomycota</taxon>
        <taxon>Pezizomycotina</taxon>
        <taxon>Dothideomycetes</taxon>
        <taxon>Dothideomycetes incertae sedis</taxon>
        <taxon>Botryosphaeriales</taxon>
        <taxon>Aplosporellaceae</taxon>
        <taxon>Aplosporella</taxon>
    </lineage>
</organism>
<dbReference type="Gene3D" id="1.20.1250.20">
    <property type="entry name" value="MFS general substrate transporter like domains"/>
    <property type="match status" value="1"/>
</dbReference>
<dbReference type="FunFam" id="1.20.1250.20:FF:000088">
    <property type="entry name" value="MFS multidrug transporter, putative"/>
    <property type="match status" value="1"/>
</dbReference>
<feature type="transmembrane region" description="Helical" evidence="5">
    <location>
        <begin position="483"/>
        <end position="505"/>
    </location>
</feature>
<proteinExistence type="predicted"/>
<evidence type="ECO:0000313" key="8">
    <source>
        <dbReference type="Proteomes" id="UP000799438"/>
    </source>
</evidence>
<keyword evidence="4 5" id="KW-0472">Membrane</keyword>
<reference evidence="7" key="1">
    <citation type="journal article" date="2020" name="Stud. Mycol.">
        <title>101 Dothideomycetes genomes: a test case for predicting lifestyles and emergence of pathogens.</title>
        <authorList>
            <person name="Haridas S."/>
            <person name="Albert R."/>
            <person name="Binder M."/>
            <person name="Bloem J."/>
            <person name="Labutti K."/>
            <person name="Salamov A."/>
            <person name="Andreopoulos B."/>
            <person name="Baker S."/>
            <person name="Barry K."/>
            <person name="Bills G."/>
            <person name="Bluhm B."/>
            <person name="Cannon C."/>
            <person name="Castanera R."/>
            <person name="Culley D."/>
            <person name="Daum C."/>
            <person name="Ezra D."/>
            <person name="Gonzalez J."/>
            <person name="Henrissat B."/>
            <person name="Kuo A."/>
            <person name="Liang C."/>
            <person name="Lipzen A."/>
            <person name="Lutzoni F."/>
            <person name="Magnuson J."/>
            <person name="Mondo S."/>
            <person name="Nolan M."/>
            <person name="Ohm R."/>
            <person name="Pangilinan J."/>
            <person name="Park H.-J."/>
            <person name="Ramirez L."/>
            <person name="Alfaro M."/>
            <person name="Sun H."/>
            <person name="Tritt A."/>
            <person name="Yoshinaga Y."/>
            <person name="Zwiers L.-H."/>
            <person name="Turgeon B."/>
            <person name="Goodwin S."/>
            <person name="Spatafora J."/>
            <person name="Crous P."/>
            <person name="Grigoriev I."/>
        </authorList>
    </citation>
    <scope>NUCLEOTIDE SEQUENCE</scope>
    <source>
        <strain evidence="7">CBS 121167</strain>
    </source>
</reference>
<feature type="transmembrane region" description="Helical" evidence="5">
    <location>
        <begin position="306"/>
        <end position="325"/>
    </location>
</feature>
<dbReference type="GO" id="GO:0005886">
    <property type="term" value="C:plasma membrane"/>
    <property type="evidence" value="ECO:0007669"/>
    <property type="project" value="TreeGrafter"/>
</dbReference>
<sequence length="538" mass="59958">MTGSDPEKRLNTATGFQQIEKVTSGPEAFLSNEKRDDSETFSIGDVTLEATITESDPEVYKKLGFSFPTLKKWYILSVIFVVQCSMNFNTSIYSNAIEGLQEEFSISAQAARVGQLVFLVTYAFGCELWAPWSEELGRKPILQLSLFLVNIWQIPCALAQNFGTIVVCRFLGGLSSAGGSVTLGMVADMWEPEDQQFAVAFVVFSSVGSAVLGPIVGGFSETFLHWRWVFWLQLMFGGFTQLLHLLTVVETRSTVLMNKEADRLRKTGKNYTHIKAERIFTIAGLPVKEILTIWIRPFKMFCTEPIVLFLSLLSGFSDALIFTFLESYSPVFKQWNFSKIAVGLAFIPLVVGYFIAWFSFMPWFIRQKQKMKSGDFQPEYRLYWLLYTAPLEAIGLFGFAWTSLGPSHGIPWIAPLLFSGLVGIANYAIYMATIDYMVSIYGPYAASATGGNGFARDFLAGIAALYATPLYSNVGPSNRHLPYASTILGCLAVLVTIPIYIFYFYGPEIRARSKFALKIMSANEDRHAKHRAAAGSSA</sequence>
<dbReference type="Pfam" id="PF07690">
    <property type="entry name" value="MFS_1"/>
    <property type="match status" value="1"/>
</dbReference>
<evidence type="ECO:0000259" key="6">
    <source>
        <dbReference type="PROSITE" id="PS50850"/>
    </source>
</evidence>
<dbReference type="GO" id="GO:0022857">
    <property type="term" value="F:transmembrane transporter activity"/>
    <property type="evidence" value="ECO:0007669"/>
    <property type="project" value="InterPro"/>
</dbReference>
<evidence type="ECO:0000256" key="1">
    <source>
        <dbReference type="ARBA" id="ARBA00004141"/>
    </source>
</evidence>
<name>A0A6A6B6N3_9PEZI</name>
<feature type="transmembrane region" description="Helical" evidence="5">
    <location>
        <begin position="337"/>
        <end position="361"/>
    </location>
</feature>
<dbReference type="Proteomes" id="UP000799438">
    <property type="component" value="Unassembled WGS sequence"/>
</dbReference>
<feature type="transmembrane region" description="Helical" evidence="5">
    <location>
        <begin position="410"/>
        <end position="432"/>
    </location>
</feature>
<dbReference type="RefSeq" id="XP_033395492.1">
    <property type="nucleotide sequence ID" value="XM_033539229.1"/>
</dbReference>
<evidence type="ECO:0000256" key="2">
    <source>
        <dbReference type="ARBA" id="ARBA00022692"/>
    </source>
</evidence>
<dbReference type="AlphaFoldDB" id="A0A6A6B6N3"/>
<evidence type="ECO:0000313" key="7">
    <source>
        <dbReference type="EMBL" id="KAF2139779.1"/>
    </source>
</evidence>
<keyword evidence="8" id="KW-1185">Reference proteome</keyword>
<dbReference type="InterPro" id="IPR011701">
    <property type="entry name" value="MFS"/>
</dbReference>
<dbReference type="GeneID" id="54296725"/>
<dbReference type="PANTHER" id="PTHR23502">
    <property type="entry name" value="MAJOR FACILITATOR SUPERFAMILY"/>
    <property type="match status" value="1"/>
</dbReference>